<evidence type="ECO:0000259" key="3">
    <source>
        <dbReference type="Pfam" id="PF13458"/>
    </source>
</evidence>
<dbReference type="Proteomes" id="UP001500403">
    <property type="component" value="Unassembled WGS sequence"/>
</dbReference>
<evidence type="ECO:0000313" key="4">
    <source>
        <dbReference type="EMBL" id="GAA2941003.1"/>
    </source>
</evidence>
<keyword evidence="5" id="KW-1185">Reference proteome</keyword>
<reference evidence="4 5" key="1">
    <citation type="journal article" date="2019" name="Int. J. Syst. Evol. Microbiol.">
        <title>The Global Catalogue of Microorganisms (GCM) 10K type strain sequencing project: providing services to taxonomists for standard genome sequencing and annotation.</title>
        <authorList>
            <consortium name="The Broad Institute Genomics Platform"/>
            <consortium name="The Broad Institute Genome Sequencing Center for Infectious Disease"/>
            <person name="Wu L."/>
            <person name="Ma J."/>
        </authorList>
    </citation>
    <scope>NUCLEOTIDE SEQUENCE [LARGE SCALE GENOMIC DNA]</scope>
    <source>
        <strain evidence="4 5">JCM 9088</strain>
    </source>
</reference>
<dbReference type="InterPro" id="IPR028081">
    <property type="entry name" value="Leu-bd"/>
</dbReference>
<name>A0ABN3X7G6_9ACTN</name>
<dbReference type="Gene3D" id="3.40.50.2300">
    <property type="match status" value="2"/>
</dbReference>
<dbReference type="PANTHER" id="PTHR30483:SF6">
    <property type="entry name" value="PERIPLASMIC BINDING PROTEIN OF ABC TRANSPORTER FOR NATURAL AMINO ACIDS"/>
    <property type="match status" value="1"/>
</dbReference>
<dbReference type="RefSeq" id="WP_344494867.1">
    <property type="nucleotide sequence ID" value="NZ_BAAAUD010000029.1"/>
</dbReference>
<evidence type="ECO:0000313" key="5">
    <source>
        <dbReference type="Proteomes" id="UP001500403"/>
    </source>
</evidence>
<feature type="domain" description="Leucine-binding protein" evidence="3">
    <location>
        <begin position="95"/>
        <end position="497"/>
    </location>
</feature>
<dbReference type="Pfam" id="PF13458">
    <property type="entry name" value="Peripla_BP_6"/>
    <property type="match status" value="1"/>
</dbReference>
<organism evidence="4 5">
    <name type="scientific">Streptomyces enissocaesilis</name>
    <dbReference type="NCBI Taxonomy" id="332589"/>
    <lineage>
        <taxon>Bacteria</taxon>
        <taxon>Bacillati</taxon>
        <taxon>Actinomycetota</taxon>
        <taxon>Actinomycetes</taxon>
        <taxon>Kitasatosporales</taxon>
        <taxon>Streptomycetaceae</taxon>
        <taxon>Streptomyces</taxon>
        <taxon>Streptomyces rochei group</taxon>
    </lineage>
</organism>
<keyword evidence="2" id="KW-0732">Signal</keyword>
<dbReference type="InterPro" id="IPR051010">
    <property type="entry name" value="BCAA_transport"/>
</dbReference>
<dbReference type="EMBL" id="BAAAUD010000029">
    <property type="protein sequence ID" value="GAA2941003.1"/>
    <property type="molecule type" value="Genomic_DNA"/>
</dbReference>
<comment type="caution">
    <text evidence="4">The sequence shown here is derived from an EMBL/GenBank/DDBJ whole genome shotgun (WGS) entry which is preliminary data.</text>
</comment>
<evidence type="ECO:0000256" key="2">
    <source>
        <dbReference type="ARBA" id="ARBA00022729"/>
    </source>
</evidence>
<dbReference type="PANTHER" id="PTHR30483">
    <property type="entry name" value="LEUCINE-SPECIFIC-BINDING PROTEIN"/>
    <property type="match status" value="1"/>
</dbReference>
<proteinExistence type="inferred from homology"/>
<dbReference type="SUPFAM" id="SSF53822">
    <property type="entry name" value="Periplasmic binding protein-like I"/>
    <property type="match status" value="1"/>
</dbReference>
<accession>A0ABN3X7G6</accession>
<dbReference type="InterPro" id="IPR028082">
    <property type="entry name" value="Peripla_BP_I"/>
</dbReference>
<comment type="similarity">
    <text evidence="1">Belongs to the leucine-binding protein family.</text>
</comment>
<protein>
    <recommendedName>
        <fullName evidence="3">Leucine-binding protein domain-containing protein</fullName>
    </recommendedName>
</protein>
<sequence length="519" mass="55890">MNPTRPTVTPPRPPLNRVLWSVVALVVVAALTYAGVRLVREAGQCADDVDKVDGGECVGVTGMTDDPYAFPGLRDISEKIRAENRRVEKTGEKSVAVAYLEPMSGGADDRGPEGTRQAVTGAHIAQLRLNAERGTLPRIRLLLANTGRHDAHADQVVGRLLELKDEQRLVAVAGIGQSNAHTAEAVRRLREAGVPTVGATVAADELSSREKPGFFRVSFPARDQASAAVRYFKRQQDKHAGSDPDSGYRVQVVRNTTEGDIYNASLYHGFKAAADRQGLEVEPEVVPFSSGPASQSEGNALRVVAEKICGTGPPPDAVYFAGRGRELRSFIEAAGENRRSCPVTVLSGSSAVGVYFDTSTQEREEELAELGRRWKAGGLKVYYTAYTHPEAAADLYGGRERGPYADFERRYLEVRGGSVDALANGQAMVGHDAVYTVGIAARRAVDSYGPEHVTAATVHELLGQTNGSFRVRGASGEIAFNPDTGELTDRPMALVRLGPPGERGSNDRGRYRFVEPLKP</sequence>
<dbReference type="CDD" id="cd06268">
    <property type="entry name" value="PBP1_ABC_transporter_LIVBP-like"/>
    <property type="match status" value="1"/>
</dbReference>
<gene>
    <name evidence="4" type="ORF">GCM10010446_27800</name>
</gene>
<evidence type="ECO:0000256" key="1">
    <source>
        <dbReference type="ARBA" id="ARBA00010062"/>
    </source>
</evidence>